<dbReference type="InterPro" id="IPR016181">
    <property type="entry name" value="Acyl_CoA_acyltransferase"/>
</dbReference>
<evidence type="ECO:0000313" key="2">
    <source>
        <dbReference type="EMBL" id="MEQ6354794.1"/>
    </source>
</evidence>
<dbReference type="Proteomes" id="UP001478862">
    <property type="component" value="Unassembled WGS sequence"/>
</dbReference>
<protein>
    <submittedName>
        <fullName evidence="2">GNAT family N-acetyltransferase</fullName>
    </submittedName>
</protein>
<evidence type="ECO:0000313" key="3">
    <source>
        <dbReference type="Proteomes" id="UP001478862"/>
    </source>
</evidence>
<proteinExistence type="predicted"/>
<feature type="domain" description="N-acetyltransferase" evidence="1">
    <location>
        <begin position="131"/>
        <end position="267"/>
    </location>
</feature>
<keyword evidence="3" id="KW-1185">Reference proteome</keyword>
<gene>
    <name evidence="2" type="ORF">ABNX05_09210</name>
</gene>
<dbReference type="RefSeq" id="WP_349659438.1">
    <property type="nucleotide sequence ID" value="NZ_JBEGDG010000005.1"/>
</dbReference>
<dbReference type="Pfam" id="PF00583">
    <property type="entry name" value="Acetyltransf_1"/>
    <property type="match status" value="1"/>
</dbReference>
<sequence length="267" mass="30019">MTKNLADHFEMTEIKMFESRLNAIKEIQNNAMGVEIGQFDGAYAFFIKNIPGPSYNVVKGDSLSSENTIDKILSFYRTREIPARFDLAPQYVNATSLQKLHKAGLFQSDFHAILYCELNEETVRKTKNSCIKIRQINEDEFDRYGNIYVEGFGMPAFLAESVATNNQVLHDKPGWSFYIASLQNEDVGVASLYVHNGTAVLAASAVKPIARNQGIHQALIQFRINESLKQNCSVIIGHAKFASISQNNMERCGLKMAYTKSVWTEAK</sequence>
<name>A0ABV1MT77_9BACI</name>
<comment type="caution">
    <text evidence="2">The sequence shown here is derived from an EMBL/GenBank/DDBJ whole genome shotgun (WGS) entry which is preliminary data.</text>
</comment>
<dbReference type="EMBL" id="JBEGDG010000005">
    <property type="protein sequence ID" value="MEQ6354794.1"/>
    <property type="molecule type" value="Genomic_DNA"/>
</dbReference>
<dbReference type="Gene3D" id="3.40.630.30">
    <property type="match status" value="1"/>
</dbReference>
<dbReference type="PROSITE" id="PS51186">
    <property type="entry name" value="GNAT"/>
    <property type="match status" value="1"/>
</dbReference>
<accession>A0ABV1MT77</accession>
<dbReference type="InterPro" id="IPR000182">
    <property type="entry name" value="GNAT_dom"/>
</dbReference>
<evidence type="ECO:0000259" key="1">
    <source>
        <dbReference type="PROSITE" id="PS51186"/>
    </source>
</evidence>
<dbReference type="SUPFAM" id="SSF55729">
    <property type="entry name" value="Acyl-CoA N-acyltransferases (Nat)"/>
    <property type="match status" value="1"/>
</dbReference>
<organism evidence="2 3">
    <name type="scientific">Lysinibacillus zambalensis</name>
    <dbReference type="NCBI Taxonomy" id="3160866"/>
    <lineage>
        <taxon>Bacteria</taxon>
        <taxon>Bacillati</taxon>
        <taxon>Bacillota</taxon>
        <taxon>Bacilli</taxon>
        <taxon>Bacillales</taxon>
        <taxon>Bacillaceae</taxon>
        <taxon>Lysinibacillus</taxon>
    </lineage>
</organism>
<reference evidence="2 3" key="1">
    <citation type="submission" date="2024-06" db="EMBL/GenBank/DDBJ databases">
        <title>Lysinibacillus zambalefons sp. nov., a Novel Firmicute Isolated from the Poon Bato Zambales Hyperalkaline Spring.</title>
        <authorList>
            <person name="Aja J.A."/>
            <person name="Lazaro J.E.H."/>
            <person name="Llorin L.D."/>
            <person name="Lim K.R."/>
            <person name="Teodosio J."/>
            <person name="Dalisay D.S."/>
        </authorList>
    </citation>
    <scope>NUCLEOTIDE SEQUENCE [LARGE SCALE GENOMIC DNA]</scope>
    <source>
        <strain evidence="2 3">M3</strain>
    </source>
</reference>
<dbReference type="CDD" id="cd04301">
    <property type="entry name" value="NAT_SF"/>
    <property type="match status" value="1"/>
</dbReference>